<evidence type="ECO:0000313" key="3">
    <source>
        <dbReference type="EMBL" id="PDP42891.1"/>
    </source>
</evidence>
<accession>A0A2A6E6E1</accession>
<dbReference type="SUPFAM" id="SSF110997">
    <property type="entry name" value="Sporulation related repeat"/>
    <property type="match status" value="1"/>
</dbReference>
<protein>
    <recommendedName>
        <fullName evidence="2">SPOR domain-containing protein</fullName>
    </recommendedName>
</protein>
<evidence type="ECO:0000313" key="4">
    <source>
        <dbReference type="Proteomes" id="UP000219259"/>
    </source>
</evidence>
<reference evidence="3 4" key="1">
    <citation type="submission" date="2017-09" db="EMBL/GenBank/DDBJ databases">
        <title>Phase variable restriction modification systems are present in the genome sequences of periodontal pathogens Prevotella intermedia, Tannerella forsythia and Porphyromonas gingivalis.</title>
        <authorList>
            <person name="Haigh R.D."/>
            <person name="Crawford L."/>
            <person name="Ralph J."/>
            <person name="Wanford J."/>
            <person name="Vartoukian S.R."/>
            <person name="Hijazib K."/>
            <person name="Wade W."/>
            <person name="Oggioni M.R."/>
        </authorList>
    </citation>
    <scope>NUCLEOTIDE SEQUENCE [LARGE SCALE GENOMIC DNA]</scope>
    <source>
        <strain evidence="3 4">WW11663</strain>
    </source>
</reference>
<dbReference type="Proteomes" id="UP000219259">
    <property type="component" value="Unassembled WGS sequence"/>
</dbReference>
<dbReference type="PROSITE" id="PS51724">
    <property type="entry name" value="SPOR"/>
    <property type="match status" value="1"/>
</dbReference>
<sequence>MIYLCVMLRIITHIERVLMVSDCVIVPDFGGFVLRRRPALFTAEKNAFSPAHNEIVFNPALNHDDGLLTESYMQMYGMNFCEAQQTLRQDLDEWKRILDDHRTVSSGRLGSFRRNEDGTLIFEPETAYYTIDVYGLTSFYMTPVGAEWNHRQPGDFPVLPQDRRSKQAVRTEAVRKASLPLRMMGRIAGIAAAAIVLFFLITPPVKEVNRNFYTAGFAPPEILTSTFSAGEGEEEKEKASPVQDITEANKPIAAMSSHPEASIEATAGAVQKTTQASAEIAIEIEDVVNRSYYVIIASFDSRSRARKFVSEVDPAECRQIGMVRSGQRIRVYAAKYDNRAEAEAYVTQLRKTEKFKTSWLYIGHRES</sequence>
<keyword evidence="1" id="KW-1133">Transmembrane helix</keyword>
<keyword evidence="1" id="KW-0812">Transmembrane</keyword>
<feature type="domain" description="SPOR" evidence="2">
    <location>
        <begin position="286"/>
        <end position="362"/>
    </location>
</feature>
<organism evidence="3 4">
    <name type="scientific">Tannerella forsythia</name>
    <name type="common">Bacteroides forsythus</name>
    <dbReference type="NCBI Taxonomy" id="28112"/>
    <lineage>
        <taxon>Bacteria</taxon>
        <taxon>Pseudomonadati</taxon>
        <taxon>Bacteroidota</taxon>
        <taxon>Bacteroidia</taxon>
        <taxon>Bacteroidales</taxon>
        <taxon>Tannerellaceae</taxon>
        <taxon>Tannerella</taxon>
    </lineage>
</organism>
<gene>
    <name evidence="3" type="ORF">CLI86_11095</name>
</gene>
<dbReference type="InterPro" id="IPR036680">
    <property type="entry name" value="SPOR-like_sf"/>
</dbReference>
<dbReference type="InterPro" id="IPR007730">
    <property type="entry name" value="SPOR-like_dom"/>
</dbReference>
<dbReference type="GO" id="GO:0042834">
    <property type="term" value="F:peptidoglycan binding"/>
    <property type="evidence" value="ECO:0007669"/>
    <property type="project" value="InterPro"/>
</dbReference>
<dbReference type="InterPro" id="IPR040495">
    <property type="entry name" value="HU-CCDC81_bac_1"/>
</dbReference>
<proteinExistence type="predicted"/>
<dbReference type="Pfam" id="PF18174">
    <property type="entry name" value="HU-CCDC81_bac_1"/>
    <property type="match status" value="1"/>
</dbReference>
<comment type="caution">
    <text evidence="3">The sequence shown here is derived from an EMBL/GenBank/DDBJ whole genome shotgun (WGS) entry which is preliminary data.</text>
</comment>
<dbReference type="InterPro" id="IPR041268">
    <property type="entry name" value="HU-CCDC81_bac_2"/>
</dbReference>
<keyword evidence="1" id="KW-0472">Membrane</keyword>
<feature type="transmembrane region" description="Helical" evidence="1">
    <location>
        <begin position="183"/>
        <end position="201"/>
    </location>
</feature>
<dbReference type="AlphaFoldDB" id="A0A2A6E6E1"/>
<evidence type="ECO:0000259" key="2">
    <source>
        <dbReference type="PROSITE" id="PS51724"/>
    </source>
</evidence>
<evidence type="ECO:0000256" key="1">
    <source>
        <dbReference type="SAM" id="Phobius"/>
    </source>
</evidence>
<dbReference type="Gene3D" id="3.30.70.1070">
    <property type="entry name" value="Sporulation related repeat"/>
    <property type="match status" value="1"/>
</dbReference>
<dbReference type="Pfam" id="PF18175">
    <property type="entry name" value="HU-CCDC81_bac_2"/>
    <property type="match status" value="1"/>
</dbReference>
<name>A0A2A6E6E1_TANFO</name>
<dbReference type="Pfam" id="PF05036">
    <property type="entry name" value="SPOR"/>
    <property type="match status" value="1"/>
</dbReference>
<dbReference type="EMBL" id="NSLJ01000034">
    <property type="protein sequence ID" value="PDP42891.1"/>
    <property type="molecule type" value="Genomic_DNA"/>
</dbReference>